<proteinExistence type="predicted"/>
<protein>
    <submittedName>
        <fullName evidence="1">Uncharacterized protein</fullName>
    </submittedName>
</protein>
<dbReference type="RefSeq" id="WP_050670996.1">
    <property type="nucleotide sequence ID" value="NZ_LAIR01000002.1"/>
</dbReference>
<name>A0A0L6CLD2_9MICO</name>
<evidence type="ECO:0000313" key="1">
    <source>
        <dbReference type="EMBL" id="KNX38524.1"/>
    </source>
</evidence>
<evidence type="ECO:0000313" key="2">
    <source>
        <dbReference type="Proteomes" id="UP000037397"/>
    </source>
</evidence>
<dbReference type="EMBL" id="LAIR01000002">
    <property type="protein sequence ID" value="KNX38524.1"/>
    <property type="molecule type" value="Genomic_DNA"/>
</dbReference>
<accession>A0A0L6CLD2</accession>
<reference evidence="2" key="1">
    <citation type="submission" date="2015-03" db="EMBL/GenBank/DDBJ databases">
        <title>Luteipulveratus halotolerans sp. nov., a novel actinobacterium (Dermacoccaceae) from Sarawak, Malaysia.</title>
        <authorList>
            <person name="Juboi H."/>
            <person name="Basik A."/>
            <person name="Shamsul S.S."/>
            <person name="Arnold P."/>
            <person name="Schmitt E.K."/>
            <person name="Sanglier J.-J."/>
            <person name="Yeo T."/>
        </authorList>
    </citation>
    <scope>NUCLEOTIDE SEQUENCE [LARGE SCALE GENOMIC DNA]</scope>
    <source>
        <strain evidence="2">C296001</strain>
    </source>
</reference>
<dbReference type="AlphaFoldDB" id="A0A0L6CLD2"/>
<keyword evidence="2" id="KW-1185">Reference proteome</keyword>
<dbReference type="Proteomes" id="UP000037397">
    <property type="component" value="Unassembled WGS sequence"/>
</dbReference>
<sequence>MNGSQVQVIQAEVAYRQSKIAHDYAVARGWELGLRRAGRRLASVWNHDSSSRPGVRRVAAH</sequence>
<comment type="caution">
    <text evidence="1">The sequence shown here is derived from an EMBL/GenBank/DDBJ whole genome shotgun (WGS) entry which is preliminary data.</text>
</comment>
<organism evidence="1 2">
    <name type="scientific">Luteipulveratus halotolerans</name>
    <dbReference type="NCBI Taxonomy" id="1631356"/>
    <lineage>
        <taxon>Bacteria</taxon>
        <taxon>Bacillati</taxon>
        <taxon>Actinomycetota</taxon>
        <taxon>Actinomycetes</taxon>
        <taxon>Micrococcales</taxon>
        <taxon>Dermacoccaceae</taxon>
        <taxon>Luteipulveratus</taxon>
    </lineage>
</organism>
<gene>
    <name evidence="1" type="ORF">VV01_17420</name>
</gene>